<dbReference type="OrthoDB" id="285635at2157"/>
<dbReference type="Gene3D" id="1.10.10.10">
    <property type="entry name" value="Winged helix-like DNA-binding domain superfamily/Winged helix DNA-binding domain"/>
    <property type="match status" value="1"/>
</dbReference>
<protein>
    <recommendedName>
        <fullName evidence="3">Phage repressor protein</fullName>
    </recommendedName>
</protein>
<organism evidence="1 2">
    <name type="scientific">Natrinema halophilum</name>
    <dbReference type="NCBI Taxonomy" id="1699371"/>
    <lineage>
        <taxon>Archaea</taxon>
        <taxon>Methanobacteriati</taxon>
        <taxon>Methanobacteriota</taxon>
        <taxon>Stenosarchaea group</taxon>
        <taxon>Halobacteria</taxon>
        <taxon>Halobacteriales</taxon>
        <taxon>Natrialbaceae</taxon>
        <taxon>Natrinema</taxon>
    </lineage>
</organism>
<evidence type="ECO:0000313" key="2">
    <source>
        <dbReference type="Proteomes" id="UP000509241"/>
    </source>
</evidence>
<evidence type="ECO:0000313" key="1">
    <source>
        <dbReference type="EMBL" id="QLG51186.1"/>
    </source>
</evidence>
<evidence type="ECO:0008006" key="3">
    <source>
        <dbReference type="Google" id="ProtNLM"/>
    </source>
</evidence>
<dbReference type="Proteomes" id="UP000509241">
    <property type="component" value="Chromosome"/>
</dbReference>
<keyword evidence="2" id="KW-1185">Reference proteome</keyword>
<dbReference type="AlphaFoldDB" id="A0A7D5GW71"/>
<gene>
    <name evidence="1" type="ORF">HYG82_09855</name>
</gene>
<dbReference type="InterPro" id="IPR036390">
    <property type="entry name" value="WH_DNA-bd_sf"/>
</dbReference>
<reference evidence="1 2" key="1">
    <citation type="submission" date="2020-07" db="EMBL/GenBank/DDBJ databases">
        <authorList>
            <person name="Cui H."/>
        </authorList>
    </citation>
    <scope>NUCLEOTIDE SEQUENCE [LARGE SCALE GENOMIC DNA]</scope>
    <source>
        <strain evidence="1 2">YPL8</strain>
    </source>
</reference>
<dbReference type="KEGG" id="haly:HYG82_09855"/>
<name>A0A7D5GW71_9EURY</name>
<accession>A0A7D5GW71</accession>
<proteinExistence type="predicted"/>
<dbReference type="InterPro" id="IPR036388">
    <property type="entry name" value="WH-like_DNA-bd_sf"/>
</dbReference>
<dbReference type="SUPFAM" id="SSF46785">
    <property type="entry name" value="Winged helix' DNA-binding domain"/>
    <property type="match status" value="1"/>
</dbReference>
<dbReference type="EMBL" id="CP058601">
    <property type="protein sequence ID" value="QLG51186.1"/>
    <property type="molecule type" value="Genomic_DNA"/>
</dbReference>
<sequence length="76" mass="8995">MLYESGKALPPRVILFNLEYEERASPHRSTVKRRLKRLTDHELTEKVDDSGYYILTDKGRSWVEGDLDNRDLEADW</sequence>